<keyword evidence="1" id="KW-0472">Membrane</keyword>
<dbReference type="EMBL" id="BARS01042939">
    <property type="protein sequence ID" value="GAG34249.1"/>
    <property type="molecule type" value="Genomic_DNA"/>
</dbReference>
<keyword evidence="1" id="KW-0812">Transmembrane</keyword>
<gene>
    <name evidence="2" type="ORF">S01H1_65076</name>
</gene>
<reference evidence="2" key="1">
    <citation type="journal article" date="2014" name="Front. Microbiol.">
        <title>High frequency of phylogenetically diverse reductive dehalogenase-homologous genes in deep subseafloor sedimentary metagenomes.</title>
        <authorList>
            <person name="Kawai M."/>
            <person name="Futagami T."/>
            <person name="Toyoda A."/>
            <person name="Takaki Y."/>
            <person name="Nishi S."/>
            <person name="Hori S."/>
            <person name="Arai W."/>
            <person name="Tsubouchi T."/>
            <person name="Morono Y."/>
            <person name="Uchiyama I."/>
            <person name="Ito T."/>
            <person name="Fujiyama A."/>
            <person name="Inagaki F."/>
            <person name="Takami H."/>
        </authorList>
    </citation>
    <scope>NUCLEOTIDE SEQUENCE</scope>
    <source>
        <strain evidence="2">Expedition CK06-06</strain>
    </source>
</reference>
<feature type="transmembrane region" description="Helical" evidence="1">
    <location>
        <begin position="6"/>
        <end position="25"/>
    </location>
</feature>
<keyword evidence="1" id="KW-1133">Transmembrane helix</keyword>
<protein>
    <recommendedName>
        <fullName evidence="3">DUF304 domain-containing protein</fullName>
    </recommendedName>
</protein>
<organism evidence="2">
    <name type="scientific">marine sediment metagenome</name>
    <dbReference type="NCBI Taxonomy" id="412755"/>
    <lineage>
        <taxon>unclassified sequences</taxon>
        <taxon>metagenomes</taxon>
        <taxon>ecological metagenomes</taxon>
    </lineage>
</organism>
<evidence type="ECO:0008006" key="3">
    <source>
        <dbReference type="Google" id="ProtNLM"/>
    </source>
</evidence>
<proteinExistence type="predicted"/>
<evidence type="ECO:0000313" key="2">
    <source>
        <dbReference type="EMBL" id="GAG34249.1"/>
    </source>
</evidence>
<sequence length="115" mass="13628">MSETLIGTLILIGAFPFIIFLISLIHYRIDARYVRCYWGPIPVRKIAIDDIRDVVREHRHMSESWTNTIWMPTIRRKGVTLYRRTGGFKRVVITPDDPEGFIERIKTHPRFFQTP</sequence>
<dbReference type="AlphaFoldDB" id="X0WTD8"/>
<name>X0WTD8_9ZZZZ</name>
<accession>X0WTD8</accession>
<comment type="caution">
    <text evidence="2">The sequence shown here is derived from an EMBL/GenBank/DDBJ whole genome shotgun (WGS) entry which is preliminary data.</text>
</comment>
<evidence type="ECO:0000256" key="1">
    <source>
        <dbReference type="SAM" id="Phobius"/>
    </source>
</evidence>